<dbReference type="InterPro" id="IPR005790">
    <property type="entry name" value="DNA_polIII_delta"/>
</dbReference>
<dbReference type="Gene3D" id="3.40.50.300">
    <property type="entry name" value="P-loop containing nucleotide triphosphate hydrolases"/>
    <property type="match status" value="1"/>
</dbReference>
<evidence type="ECO:0000256" key="2">
    <source>
        <dbReference type="ARBA" id="ARBA00022679"/>
    </source>
</evidence>
<keyword evidence="4" id="KW-0235">DNA replication</keyword>
<dbReference type="Proteomes" id="UP000177982">
    <property type="component" value="Unassembled WGS sequence"/>
</dbReference>
<comment type="similarity">
    <text evidence="6">Belongs to the DNA polymerase HolA subunit family.</text>
</comment>
<evidence type="ECO:0000256" key="5">
    <source>
        <dbReference type="ARBA" id="ARBA00022932"/>
    </source>
</evidence>
<evidence type="ECO:0000256" key="6">
    <source>
        <dbReference type="ARBA" id="ARBA00034754"/>
    </source>
</evidence>
<accession>A0A1G2L6A2</accession>
<comment type="caution">
    <text evidence="9">The sequence shown here is derived from an EMBL/GenBank/DDBJ whole genome shotgun (WGS) entry which is preliminary data.</text>
</comment>
<evidence type="ECO:0000256" key="7">
    <source>
        <dbReference type="ARBA" id="ARBA00049244"/>
    </source>
</evidence>
<dbReference type="AlphaFoldDB" id="A0A1G2L6A2"/>
<evidence type="ECO:0000313" key="9">
    <source>
        <dbReference type="EMBL" id="OHA07173.1"/>
    </source>
</evidence>
<dbReference type="PANTHER" id="PTHR34388">
    <property type="entry name" value="DNA POLYMERASE III SUBUNIT DELTA"/>
    <property type="match status" value="1"/>
</dbReference>
<evidence type="ECO:0000256" key="1">
    <source>
        <dbReference type="ARBA" id="ARBA00012417"/>
    </source>
</evidence>
<comment type="catalytic activity">
    <reaction evidence="7">
        <text>DNA(n) + a 2'-deoxyribonucleoside 5'-triphosphate = DNA(n+1) + diphosphate</text>
        <dbReference type="Rhea" id="RHEA:22508"/>
        <dbReference type="Rhea" id="RHEA-COMP:17339"/>
        <dbReference type="Rhea" id="RHEA-COMP:17340"/>
        <dbReference type="ChEBI" id="CHEBI:33019"/>
        <dbReference type="ChEBI" id="CHEBI:61560"/>
        <dbReference type="ChEBI" id="CHEBI:173112"/>
        <dbReference type="EC" id="2.7.7.7"/>
    </reaction>
</comment>
<dbReference type="NCBIfam" id="TIGR01128">
    <property type="entry name" value="holA"/>
    <property type="match status" value="1"/>
</dbReference>
<feature type="domain" description="DNA polymerase III delta subunit-like C-terminal" evidence="8">
    <location>
        <begin position="199"/>
        <end position="311"/>
    </location>
</feature>
<reference evidence="9 10" key="1">
    <citation type="journal article" date="2016" name="Nat. Commun.">
        <title>Thousands of microbial genomes shed light on interconnected biogeochemical processes in an aquifer system.</title>
        <authorList>
            <person name="Anantharaman K."/>
            <person name="Brown C.T."/>
            <person name="Hug L.A."/>
            <person name="Sharon I."/>
            <person name="Castelle C.J."/>
            <person name="Probst A.J."/>
            <person name="Thomas B.C."/>
            <person name="Singh A."/>
            <person name="Wilkins M.J."/>
            <person name="Karaoz U."/>
            <person name="Brodie E.L."/>
            <person name="Williams K.H."/>
            <person name="Hubbard S.S."/>
            <person name="Banfield J.F."/>
        </authorList>
    </citation>
    <scope>NUCLEOTIDE SEQUENCE [LARGE SCALE GENOMIC DNA]</scope>
</reference>
<dbReference type="EMBL" id="MHQO01000015">
    <property type="protein sequence ID" value="OHA07173.1"/>
    <property type="molecule type" value="Genomic_DNA"/>
</dbReference>
<evidence type="ECO:0000259" key="8">
    <source>
        <dbReference type="Pfam" id="PF21694"/>
    </source>
</evidence>
<keyword evidence="5" id="KW-0239">DNA-directed DNA polymerase</keyword>
<dbReference type="GO" id="GO:0003677">
    <property type="term" value="F:DNA binding"/>
    <property type="evidence" value="ECO:0007669"/>
    <property type="project" value="InterPro"/>
</dbReference>
<dbReference type="InterPro" id="IPR027417">
    <property type="entry name" value="P-loop_NTPase"/>
</dbReference>
<dbReference type="GO" id="GO:0009360">
    <property type="term" value="C:DNA polymerase III complex"/>
    <property type="evidence" value="ECO:0007669"/>
    <property type="project" value="TreeGrafter"/>
</dbReference>
<protein>
    <recommendedName>
        <fullName evidence="1">DNA-directed DNA polymerase</fullName>
        <ecNumber evidence="1">2.7.7.7</ecNumber>
    </recommendedName>
</protein>
<evidence type="ECO:0000313" key="10">
    <source>
        <dbReference type="Proteomes" id="UP000177982"/>
    </source>
</evidence>
<dbReference type="SUPFAM" id="SSF48019">
    <property type="entry name" value="post-AAA+ oligomerization domain-like"/>
    <property type="match status" value="1"/>
</dbReference>
<keyword evidence="2" id="KW-0808">Transferase</keyword>
<gene>
    <name evidence="9" type="ORF">A2934_02210</name>
</gene>
<organism evidence="9 10">
    <name type="scientific">Candidatus Sungbacteria bacterium RIFCSPLOWO2_01_FULL_47_10</name>
    <dbReference type="NCBI Taxonomy" id="1802276"/>
    <lineage>
        <taxon>Bacteria</taxon>
        <taxon>Candidatus Sungiibacteriota</taxon>
    </lineage>
</organism>
<evidence type="ECO:0000256" key="3">
    <source>
        <dbReference type="ARBA" id="ARBA00022695"/>
    </source>
</evidence>
<dbReference type="InterPro" id="IPR048466">
    <property type="entry name" value="DNA_pol3_delta-like_C"/>
</dbReference>
<dbReference type="InterPro" id="IPR008921">
    <property type="entry name" value="DNA_pol3_clamp-load_cplx_C"/>
</dbReference>
<sequence length="323" mass="37804">MIYALSGPDTYRSRIKLKHIIEEFRKKSGGTLEYERFDAEETDGRTIAASGDIRSLFQEKKIVIIEWVFSRSGPFLGKERSGSRPAKDRLFTLIRPKLAKWRDSKNTIFLFWDAEIVHRKECAEFLPYASKSQEFKDLTRQESRVHLEREATERNLRLSEQEKSILLAQFRNNSWGLAGELDKIALGFTVRPPNILDPEEKIYVFLDALLDRRLSAPRLLLSLLKTDASGIYLFASLTGTFRNLMLIKKHENNEEALRRIQKEFTIHPFVFKKFLVRIKSRNAEELERIYRKLLEFDKALKLGEMNIEHVVYELLHNSRTPAV</sequence>
<proteinExistence type="inferred from homology"/>
<dbReference type="GO" id="GO:0003887">
    <property type="term" value="F:DNA-directed DNA polymerase activity"/>
    <property type="evidence" value="ECO:0007669"/>
    <property type="project" value="UniProtKB-KW"/>
</dbReference>
<dbReference type="EC" id="2.7.7.7" evidence="1"/>
<dbReference type="GO" id="GO:0006261">
    <property type="term" value="P:DNA-templated DNA replication"/>
    <property type="evidence" value="ECO:0007669"/>
    <property type="project" value="TreeGrafter"/>
</dbReference>
<name>A0A1G2L6A2_9BACT</name>
<keyword evidence="3" id="KW-0548">Nucleotidyltransferase</keyword>
<dbReference type="Gene3D" id="1.20.272.10">
    <property type="match status" value="1"/>
</dbReference>
<evidence type="ECO:0000256" key="4">
    <source>
        <dbReference type="ARBA" id="ARBA00022705"/>
    </source>
</evidence>
<dbReference type="Pfam" id="PF21694">
    <property type="entry name" value="DNA_pol3_delta_C"/>
    <property type="match status" value="1"/>
</dbReference>
<dbReference type="PANTHER" id="PTHR34388:SF1">
    <property type="entry name" value="DNA POLYMERASE III SUBUNIT DELTA"/>
    <property type="match status" value="1"/>
</dbReference>